<sequence length="63" mass="6575">MEVGAYLVADPQACDLVKPGEGAVDDAGQGNTVVRRKPAGETAPPGRTGPEQRDYPLPQMLLA</sequence>
<gene>
    <name evidence="2" type="ORF">HEK616_32170</name>
</gene>
<name>A0ABM7ZTZ2_STRNI</name>
<feature type="region of interest" description="Disordered" evidence="1">
    <location>
        <begin position="21"/>
        <end position="63"/>
    </location>
</feature>
<reference evidence="2" key="1">
    <citation type="submission" date="2022-06" db="EMBL/GenBank/DDBJ databases">
        <title>Complete genome sequence of Streptomyces nigrescens HEK616.</title>
        <authorList>
            <person name="Asamizu S."/>
            <person name="Onaka H."/>
        </authorList>
    </citation>
    <scope>NUCLEOTIDE SEQUENCE</scope>
    <source>
        <strain evidence="2">HEK616</strain>
    </source>
</reference>
<evidence type="ECO:0000313" key="3">
    <source>
        <dbReference type="Proteomes" id="UP001059597"/>
    </source>
</evidence>
<accession>A0ABM7ZTZ2</accession>
<protein>
    <submittedName>
        <fullName evidence="2">Uncharacterized protein</fullName>
    </submittedName>
</protein>
<dbReference type="EMBL" id="AP026073">
    <property type="protein sequence ID" value="BDM69730.1"/>
    <property type="molecule type" value="Genomic_DNA"/>
</dbReference>
<keyword evidence="3" id="KW-1185">Reference proteome</keyword>
<organism evidence="2 3">
    <name type="scientific">Streptomyces nigrescens</name>
    <dbReference type="NCBI Taxonomy" id="1920"/>
    <lineage>
        <taxon>Bacteria</taxon>
        <taxon>Bacillati</taxon>
        <taxon>Actinomycetota</taxon>
        <taxon>Actinomycetes</taxon>
        <taxon>Kitasatosporales</taxon>
        <taxon>Streptomycetaceae</taxon>
        <taxon>Streptomyces</taxon>
    </lineage>
</organism>
<evidence type="ECO:0000256" key="1">
    <source>
        <dbReference type="SAM" id="MobiDB-lite"/>
    </source>
</evidence>
<proteinExistence type="predicted"/>
<dbReference type="Proteomes" id="UP001059597">
    <property type="component" value="Chromosome"/>
</dbReference>
<evidence type="ECO:0000313" key="2">
    <source>
        <dbReference type="EMBL" id="BDM69730.1"/>
    </source>
</evidence>